<sequence length="89" mass="10175">MPTKVFRFVLGIGSRSAAHDVKMARITPTRLAIDLHETLGGCRDRGAQREIMQSIMRQILVRYIEHTQVVKRFRRSPTGRNDRDRGGGK</sequence>
<dbReference type="EMBL" id="KE525352">
    <property type="protein sequence ID" value="KFB51433.1"/>
    <property type="molecule type" value="Genomic_DNA"/>
</dbReference>
<dbReference type="Proteomes" id="UP000030765">
    <property type="component" value="Unassembled WGS sequence"/>
</dbReference>
<evidence type="ECO:0000313" key="1">
    <source>
        <dbReference type="EMBL" id="KFB51433.1"/>
    </source>
</evidence>
<accession>A0A084WMI9</accession>
<proteinExistence type="predicted"/>
<protein>
    <submittedName>
        <fullName evidence="1 2">Uncharacterized protein</fullName>
    </submittedName>
</protein>
<evidence type="ECO:0000313" key="3">
    <source>
        <dbReference type="Proteomes" id="UP000030765"/>
    </source>
</evidence>
<dbReference type="EMBL" id="ATLV01024466">
    <property type="status" value="NOT_ANNOTATED_CDS"/>
    <property type="molecule type" value="Genomic_DNA"/>
</dbReference>
<organism evidence="1">
    <name type="scientific">Anopheles sinensis</name>
    <name type="common">Mosquito</name>
    <dbReference type="NCBI Taxonomy" id="74873"/>
    <lineage>
        <taxon>Eukaryota</taxon>
        <taxon>Metazoa</taxon>
        <taxon>Ecdysozoa</taxon>
        <taxon>Arthropoda</taxon>
        <taxon>Hexapoda</taxon>
        <taxon>Insecta</taxon>
        <taxon>Pterygota</taxon>
        <taxon>Neoptera</taxon>
        <taxon>Endopterygota</taxon>
        <taxon>Diptera</taxon>
        <taxon>Nematocera</taxon>
        <taxon>Culicoidea</taxon>
        <taxon>Culicidae</taxon>
        <taxon>Anophelinae</taxon>
        <taxon>Anopheles</taxon>
    </lineage>
</organism>
<reference evidence="2" key="2">
    <citation type="submission" date="2020-05" db="UniProtKB">
        <authorList>
            <consortium name="EnsemblMetazoa"/>
        </authorList>
    </citation>
    <scope>IDENTIFICATION</scope>
</reference>
<keyword evidence="3" id="KW-1185">Reference proteome</keyword>
<reference evidence="1 3" key="1">
    <citation type="journal article" date="2014" name="BMC Genomics">
        <title>Genome sequence of Anopheles sinensis provides insight into genetics basis of mosquito competence for malaria parasites.</title>
        <authorList>
            <person name="Zhou D."/>
            <person name="Zhang D."/>
            <person name="Ding G."/>
            <person name="Shi L."/>
            <person name="Hou Q."/>
            <person name="Ye Y."/>
            <person name="Xu Y."/>
            <person name="Zhou H."/>
            <person name="Xiong C."/>
            <person name="Li S."/>
            <person name="Yu J."/>
            <person name="Hong S."/>
            <person name="Yu X."/>
            <person name="Zou P."/>
            <person name="Chen C."/>
            <person name="Chang X."/>
            <person name="Wang W."/>
            <person name="Lv Y."/>
            <person name="Sun Y."/>
            <person name="Ma L."/>
            <person name="Shen B."/>
            <person name="Zhu C."/>
        </authorList>
    </citation>
    <scope>NUCLEOTIDE SEQUENCE [LARGE SCALE GENOMIC DNA]</scope>
</reference>
<evidence type="ECO:0000313" key="2">
    <source>
        <dbReference type="EnsemblMetazoa" id="ASIC019913-PA"/>
    </source>
</evidence>
<name>A0A084WMI9_ANOSI</name>
<dbReference type="AlphaFoldDB" id="A0A084WMI9"/>
<dbReference type="VEuPathDB" id="VectorBase:ASIC019913"/>
<dbReference type="EnsemblMetazoa" id="ASIC019913-RA">
    <property type="protein sequence ID" value="ASIC019913-PA"/>
    <property type="gene ID" value="ASIC019913"/>
</dbReference>
<gene>
    <name evidence="1" type="ORF">ZHAS_00019913</name>
</gene>